<gene>
    <name evidence="1" type="ORF">mRhiFer1_010300</name>
</gene>
<accession>A0A7J7X692</accession>
<sequence length="183" mass="20085">MLFSASGQAPPQVCDLETLSCASGTGQEVHAGSACTPSLLASGCGEGHLRTLVTTPLWQLSLQIGRTSRGQGTSSCLQSLASLRFPEQPWSPFLGSKPNNDRRRNSSVPCSLRGSAMCLCTMSTLQYLLTAVFSSLFPVLHFLTNNSRPFAFTMEHNHQEISQGEKKKIRRNQQTRTSLYRDF</sequence>
<dbReference type="Proteomes" id="UP000585614">
    <property type="component" value="Unassembled WGS sequence"/>
</dbReference>
<reference evidence="1 2" key="1">
    <citation type="journal article" date="2020" name="Nature">
        <title>Six reference-quality genomes reveal evolution of bat adaptations.</title>
        <authorList>
            <person name="Jebb D."/>
            <person name="Huang Z."/>
            <person name="Pippel M."/>
            <person name="Hughes G.M."/>
            <person name="Lavrichenko K."/>
            <person name="Devanna P."/>
            <person name="Winkler S."/>
            <person name="Jermiin L.S."/>
            <person name="Skirmuntt E.C."/>
            <person name="Katzourakis A."/>
            <person name="Burkitt-Gray L."/>
            <person name="Ray D.A."/>
            <person name="Sullivan K.A.M."/>
            <person name="Roscito J.G."/>
            <person name="Kirilenko B.M."/>
            <person name="Davalos L.M."/>
            <person name="Corthals A.P."/>
            <person name="Power M.L."/>
            <person name="Jones G."/>
            <person name="Ransome R.D."/>
            <person name="Dechmann D.K.N."/>
            <person name="Locatelli A.G."/>
            <person name="Puechmaille S.J."/>
            <person name="Fedrigo O."/>
            <person name="Jarvis E.D."/>
            <person name="Hiller M."/>
            <person name="Vernes S.C."/>
            <person name="Myers E.W."/>
            <person name="Teeling E.C."/>
        </authorList>
    </citation>
    <scope>NUCLEOTIDE SEQUENCE [LARGE SCALE GENOMIC DNA]</scope>
    <source>
        <strain evidence="1">MRhiFer1</strain>
        <tissue evidence="1">Lung</tissue>
    </source>
</reference>
<protein>
    <submittedName>
        <fullName evidence="1">Uncharacterized protein</fullName>
    </submittedName>
</protein>
<evidence type="ECO:0000313" key="2">
    <source>
        <dbReference type="Proteomes" id="UP000585614"/>
    </source>
</evidence>
<name>A0A7J7X692_RHIFE</name>
<comment type="caution">
    <text evidence="1">The sequence shown here is derived from an EMBL/GenBank/DDBJ whole genome shotgun (WGS) entry which is preliminary data.</text>
</comment>
<proteinExistence type="predicted"/>
<organism evidence="1 2">
    <name type="scientific">Rhinolophus ferrumequinum</name>
    <name type="common">Greater horseshoe bat</name>
    <dbReference type="NCBI Taxonomy" id="59479"/>
    <lineage>
        <taxon>Eukaryota</taxon>
        <taxon>Metazoa</taxon>
        <taxon>Chordata</taxon>
        <taxon>Craniata</taxon>
        <taxon>Vertebrata</taxon>
        <taxon>Euteleostomi</taxon>
        <taxon>Mammalia</taxon>
        <taxon>Eutheria</taxon>
        <taxon>Laurasiatheria</taxon>
        <taxon>Chiroptera</taxon>
        <taxon>Yinpterochiroptera</taxon>
        <taxon>Rhinolophoidea</taxon>
        <taxon>Rhinolophidae</taxon>
        <taxon>Rhinolophinae</taxon>
        <taxon>Rhinolophus</taxon>
    </lineage>
</organism>
<dbReference type="AlphaFoldDB" id="A0A7J7X692"/>
<dbReference type="EMBL" id="JACAGC010000009">
    <property type="protein sequence ID" value="KAF6344936.1"/>
    <property type="molecule type" value="Genomic_DNA"/>
</dbReference>
<evidence type="ECO:0000313" key="1">
    <source>
        <dbReference type="EMBL" id="KAF6344936.1"/>
    </source>
</evidence>